<feature type="compositionally biased region" description="Basic and acidic residues" evidence="1">
    <location>
        <begin position="22"/>
        <end position="32"/>
    </location>
</feature>
<dbReference type="Proteomes" id="UP000554482">
    <property type="component" value="Unassembled WGS sequence"/>
</dbReference>
<reference evidence="2 3" key="1">
    <citation type="submission" date="2020-06" db="EMBL/GenBank/DDBJ databases">
        <title>Transcriptomic and genomic resources for Thalictrum thalictroides and T. hernandezii: Facilitating candidate gene discovery in an emerging model plant lineage.</title>
        <authorList>
            <person name="Arias T."/>
            <person name="Riano-Pachon D.M."/>
            <person name="Di Stilio V.S."/>
        </authorList>
    </citation>
    <scope>NUCLEOTIDE SEQUENCE [LARGE SCALE GENOMIC DNA]</scope>
    <source>
        <strain evidence="3">cv. WT478/WT964</strain>
        <tissue evidence="2">Leaves</tissue>
    </source>
</reference>
<dbReference type="GO" id="GO:0016740">
    <property type="term" value="F:transferase activity"/>
    <property type="evidence" value="ECO:0007669"/>
    <property type="project" value="UniProtKB-KW"/>
</dbReference>
<comment type="caution">
    <text evidence="2">The sequence shown here is derived from an EMBL/GenBank/DDBJ whole genome shotgun (WGS) entry which is preliminary data.</text>
</comment>
<accession>A0A7J6V057</accession>
<gene>
    <name evidence="2" type="ORF">FRX31_032298</name>
</gene>
<evidence type="ECO:0000313" key="3">
    <source>
        <dbReference type="Proteomes" id="UP000554482"/>
    </source>
</evidence>
<dbReference type="AlphaFoldDB" id="A0A7J6V057"/>
<proteinExistence type="predicted"/>
<feature type="region of interest" description="Disordered" evidence="1">
    <location>
        <begin position="22"/>
        <end position="62"/>
    </location>
</feature>
<name>A0A7J6V057_THATH</name>
<protein>
    <submittedName>
        <fullName evidence="2">Octanoyltransferase</fullName>
    </submittedName>
</protein>
<keyword evidence="2" id="KW-0808">Transferase</keyword>
<dbReference type="EMBL" id="JABWDY010040422">
    <property type="protein sequence ID" value="KAF5178111.1"/>
    <property type="molecule type" value="Genomic_DNA"/>
</dbReference>
<dbReference type="PANTHER" id="PTHR35312:SF1">
    <property type="entry name" value="OS07G0641800 PROTEIN"/>
    <property type="match status" value="1"/>
</dbReference>
<keyword evidence="3" id="KW-1185">Reference proteome</keyword>
<dbReference type="OrthoDB" id="1932122at2759"/>
<organism evidence="2 3">
    <name type="scientific">Thalictrum thalictroides</name>
    <name type="common">Rue-anemone</name>
    <name type="synonym">Anemone thalictroides</name>
    <dbReference type="NCBI Taxonomy" id="46969"/>
    <lineage>
        <taxon>Eukaryota</taxon>
        <taxon>Viridiplantae</taxon>
        <taxon>Streptophyta</taxon>
        <taxon>Embryophyta</taxon>
        <taxon>Tracheophyta</taxon>
        <taxon>Spermatophyta</taxon>
        <taxon>Magnoliopsida</taxon>
        <taxon>Ranunculales</taxon>
        <taxon>Ranunculaceae</taxon>
        <taxon>Thalictroideae</taxon>
        <taxon>Thalictrum</taxon>
    </lineage>
</organism>
<evidence type="ECO:0000313" key="2">
    <source>
        <dbReference type="EMBL" id="KAF5178111.1"/>
    </source>
</evidence>
<evidence type="ECO:0000256" key="1">
    <source>
        <dbReference type="SAM" id="MobiDB-lite"/>
    </source>
</evidence>
<sequence>MDENEFRRVLNLFPIVRSRDYHPESELSRESTSRATTDDVSEWQDAWGEEDKKETESQGVDQDDPFWKKLKLAAERKVGAAEAEKFCRAFQTVHKKLVCEELRKNASPSYKNLSSLD</sequence>
<dbReference type="PANTHER" id="PTHR35312">
    <property type="entry name" value="OS07G0641800 PROTEIN"/>
    <property type="match status" value="1"/>
</dbReference>